<comment type="subcellular location">
    <subcellularLocation>
        <location evidence="1">Cytoplasm</location>
        <location evidence="1">Cytoskeleton</location>
    </subcellularLocation>
</comment>
<dbReference type="FunFam" id="3.90.640.10:FF:000017">
    <property type="entry name" value="Actin-related protein 10 homolog"/>
    <property type="match status" value="1"/>
</dbReference>
<evidence type="ECO:0000256" key="8">
    <source>
        <dbReference type="RuleBase" id="RU000487"/>
    </source>
</evidence>
<dbReference type="InParanoid" id="A0A6P8RUC6"/>
<dbReference type="FunFam" id="3.30.420.40:FF:000075">
    <property type="entry name" value="Actin-related protein 10 homolog"/>
    <property type="match status" value="1"/>
</dbReference>
<dbReference type="GeneID" id="117364209"/>
<keyword evidence="4" id="KW-0206">Cytoskeleton</keyword>
<gene>
    <name evidence="10" type="primary">ACTR10</name>
</gene>
<evidence type="ECO:0000256" key="5">
    <source>
        <dbReference type="ARBA" id="ARBA00034687"/>
    </source>
</evidence>
<dbReference type="InterPro" id="IPR043129">
    <property type="entry name" value="ATPase_NBD"/>
</dbReference>
<evidence type="ECO:0000256" key="1">
    <source>
        <dbReference type="ARBA" id="ARBA00004245"/>
    </source>
</evidence>
<dbReference type="Pfam" id="PF00022">
    <property type="entry name" value="Actin"/>
    <property type="match status" value="1"/>
</dbReference>
<protein>
    <recommendedName>
        <fullName evidence="7">Actin-related protein 10</fullName>
    </recommendedName>
</protein>
<dbReference type="InterPro" id="IPR004000">
    <property type="entry name" value="Actin"/>
</dbReference>
<dbReference type="SMART" id="SM00268">
    <property type="entry name" value="ACTIN"/>
    <property type="match status" value="1"/>
</dbReference>
<dbReference type="OrthoDB" id="337660at2759"/>
<dbReference type="Gene3D" id="3.30.420.40">
    <property type="match status" value="2"/>
</dbReference>
<evidence type="ECO:0000313" key="9">
    <source>
        <dbReference type="Proteomes" id="UP000515159"/>
    </source>
</evidence>
<dbReference type="AlphaFoldDB" id="A0A6P8RUC6"/>
<proteinExistence type="inferred from homology"/>
<reference evidence="10" key="1">
    <citation type="submission" date="2025-08" db="UniProtKB">
        <authorList>
            <consortium name="RefSeq"/>
        </authorList>
    </citation>
    <scope>IDENTIFICATION</scope>
</reference>
<name>A0A6P8RUC6_GEOSA</name>
<keyword evidence="9" id="KW-1185">Reference proteome</keyword>
<dbReference type="RefSeq" id="XP_033809104.1">
    <property type="nucleotide sequence ID" value="XM_033953213.1"/>
</dbReference>
<evidence type="ECO:0000313" key="10">
    <source>
        <dbReference type="RefSeq" id="XP_033809104.1"/>
    </source>
</evidence>
<evidence type="ECO:0000256" key="4">
    <source>
        <dbReference type="ARBA" id="ARBA00023212"/>
    </source>
</evidence>
<evidence type="ECO:0000256" key="3">
    <source>
        <dbReference type="ARBA" id="ARBA00022490"/>
    </source>
</evidence>
<comment type="subunit">
    <text evidence="6">Subunit of dynactin, a multiprotein complex part of a tripartite complex with dynein and a adapter, such as BICDL1, BICD2 or HOOK3. The dynactin complex is built around ACTR1A/ACTB filament and consists of an actin-related filament composed of a shoulder domain, a pointed end and a barbed end. Its length is defined by its flexible shoulder domain. The soulder is composed of 2 DCTN1 subunits, 4 DCTN2 and 2 DCTN3. The 4 DCNT2 (via N-terminus) bind the ACTR1A filament and act as molecular rulers to determine the length. The pointed end is important for binding dynein-dynactin cargo adapters. Consists of 4 subunits: ACTR10, DCNT4, DCTN5 and DCTN6. The barbed end is composed of a CAPZA1:CAPZB heterodimers, which binds ACTR1A/ACTB filament and dynactin and stabilizes dynactin.</text>
</comment>
<dbReference type="GO" id="GO:0005856">
    <property type="term" value="C:cytoskeleton"/>
    <property type="evidence" value="ECO:0007669"/>
    <property type="project" value="UniProtKB-SubCell"/>
</dbReference>
<sequence length="417" mass="46425">MPLYEGLGSGGEKTAVVIDLGEAFTKCGFAGETGPRCIIPSEIRRPGDSKPIKVVQYNINTEELYSYLKEFIHMLYFRHLLVNPRDRRVVVVESVLSPSHFRETFTRVLFKYFEVPSILFAPSHLMALLTLGINSAMVLDCGYAESMVLPIYEGIPILSCWGALPLGGKAIHKELESQLLEQCTVDTGTAKEQSLPSVMGSVPEDIIEEIKVRTCFVSDLQRGLQIQAAKFNIDGSAERPLPPPDVDYPLDGEKILHIKGSIRDSIVEILFEQDNEEKSVATLILDSLIQCPIDTRKQLAENLVVIGGSAMLPGFQHRLMAEIRYLVEKPKYKATLATKIFRIHTPPAKPNYVSWLGGAIFGALQDILGGRSISKEYYNQTGRIPDWCCLNNPPLEIIFDASKAQPPLMKRAFSTEK</sequence>
<comment type="function">
    <text evidence="5">Part of the dynactin complex that activates the molecular motor dynein for ultra-processive transport along microtubules.</text>
</comment>
<evidence type="ECO:0000256" key="2">
    <source>
        <dbReference type="ARBA" id="ARBA00006752"/>
    </source>
</evidence>
<dbReference type="CDD" id="cd10207">
    <property type="entry name" value="ASKHA_NBD_Arp10"/>
    <property type="match status" value="1"/>
</dbReference>
<organism evidence="9 10">
    <name type="scientific">Geotrypetes seraphini</name>
    <name type="common">Gaboon caecilian</name>
    <name type="synonym">Caecilia seraphini</name>
    <dbReference type="NCBI Taxonomy" id="260995"/>
    <lineage>
        <taxon>Eukaryota</taxon>
        <taxon>Metazoa</taxon>
        <taxon>Chordata</taxon>
        <taxon>Craniata</taxon>
        <taxon>Vertebrata</taxon>
        <taxon>Euteleostomi</taxon>
        <taxon>Amphibia</taxon>
        <taxon>Gymnophiona</taxon>
        <taxon>Geotrypetes</taxon>
    </lineage>
</organism>
<dbReference type="CTD" id="55860"/>
<evidence type="ECO:0000256" key="6">
    <source>
        <dbReference type="ARBA" id="ARBA00064491"/>
    </source>
</evidence>
<dbReference type="KEGG" id="gsh:117364209"/>
<accession>A0A6P8RUC6</accession>
<dbReference type="PANTHER" id="PTHR11937">
    <property type="entry name" value="ACTIN"/>
    <property type="match status" value="1"/>
</dbReference>
<dbReference type="FunCoup" id="A0A6P8RUC6">
    <property type="interactions" value="2165"/>
</dbReference>
<dbReference type="Proteomes" id="UP000515159">
    <property type="component" value="Chromosome 7"/>
</dbReference>
<comment type="similarity">
    <text evidence="2 8">Belongs to the actin family.</text>
</comment>
<dbReference type="Gene3D" id="3.90.640.10">
    <property type="entry name" value="Actin, Chain A, domain 4"/>
    <property type="match status" value="1"/>
</dbReference>
<keyword evidence="3" id="KW-0963">Cytoplasm</keyword>
<dbReference type="SUPFAM" id="SSF53067">
    <property type="entry name" value="Actin-like ATPase domain"/>
    <property type="match status" value="2"/>
</dbReference>
<evidence type="ECO:0000256" key="7">
    <source>
        <dbReference type="ARBA" id="ARBA00068878"/>
    </source>
</evidence>